<evidence type="ECO:0000313" key="2">
    <source>
        <dbReference type="Proteomes" id="UP000295210"/>
    </source>
</evidence>
<dbReference type="InterPro" id="IPR036388">
    <property type="entry name" value="WH-like_DNA-bd_sf"/>
</dbReference>
<name>A0A4R1LAU4_9BACT</name>
<evidence type="ECO:0000313" key="1">
    <source>
        <dbReference type="EMBL" id="TCK73589.1"/>
    </source>
</evidence>
<accession>A0A4R1LAU4</accession>
<organism evidence="1 2">
    <name type="scientific">Acidipila rosea</name>
    <dbReference type="NCBI Taxonomy" id="768535"/>
    <lineage>
        <taxon>Bacteria</taxon>
        <taxon>Pseudomonadati</taxon>
        <taxon>Acidobacteriota</taxon>
        <taxon>Terriglobia</taxon>
        <taxon>Terriglobales</taxon>
        <taxon>Acidobacteriaceae</taxon>
        <taxon>Acidipila</taxon>
    </lineage>
</organism>
<reference evidence="1 2" key="1">
    <citation type="submission" date="2019-03" db="EMBL/GenBank/DDBJ databases">
        <title>Genomic Encyclopedia of Type Strains, Phase IV (KMG-IV): sequencing the most valuable type-strain genomes for metagenomic binning, comparative biology and taxonomic classification.</title>
        <authorList>
            <person name="Goeker M."/>
        </authorList>
    </citation>
    <scope>NUCLEOTIDE SEQUENCE [LARGE SCALE GENOMIC DNA]</scope>
    <source>
        <strain evidence="1 2">DSM 103428</strain>
    </source>
</reference>
<dbReference type="OrthoDB" id="9810427at2"/>
<dbReference type="Gene3D" id="1.10.10.10">
    <property type="entry name" value="Winged helix-like DNA-binding domain superfamily/Winged helix DNA-binding domain"/>
    <property type="match status" value="1"/>
</dbReference>
<sequence>MPCMNNNGEITEMARKILTAMSESASLPEIAAKTDVPLYRIRGAVRELVEAGLAAEQDQNYVITEIGAAALKKSGISL</sequence>
<proteinExistence type="predicted"/>
<keyword evidence="2" id="KW-1185">Reference proteome</keyword>
<comment type="caution">
    <text evidence="1">The sequence shown here is derived from an EMBL/GenBank/DDBJ whole genome shotgun (WGS) entry which is preliminary data.</text>
</comment>
<dbReference type="Proteomes" id="UP000295210">
    <property type="component" value="Unassembled WGS sequence"/>
</dbReference>
<dbReference type="EMBL" id="SMGK01000002">
    <property type="protein sequence ID" value="TCK73589.1"/>
    <property type="molecule type" value="Genomic_DNA"/>
</dbReference>
<dbReference type="RefSeq" id="WP_131993333.1">
    <property type="nucleotide sequence ID" value="NZ_SMGK01000002.1"/>
</dbReference>
<gene>
    <name evidence="1" type="ORF">C7378_1202</name>
</gene>
<dbReference type="InterPro" id="IPR036390">
    <property type="entry name" value="WH_DNA-bd_sf"/>
</dbReference>
<protein>
    <recommendedName>
        <fullName evidence="3">IclR-like helix-turn-helix domain-containing protein</fullName>
    </recommendedName>
</protein>
<dbReference type="SUPFAM" id="SSF46785">
    <property type="entry name" value="Winged helix' DNA-binding domain"/>
    <property type="match status" value="1"/>
</dbReference>
<dbReference type="AlphaFoldDB" id="A0A4R1LAU4"/>
<evidence type="ECO:0008006" key="3">
    <source>
        <dbReference type="Google" id="ProtNLM"/>
    </source>
</evidence>